<dbReference type="InterPro" id="IPR003593">
    <property type="entry name" value="AAA+_ATPase"/>
</dbReference>
<evidence type="ECO:0000256" key="6">
    <source>
        <dbReference type="ARBA" id="ARBA00022741"/>
    </source>
</evidence>
<dbReference type="InterPro" id="IPR003439">
    <property type="entry name" value="ABC_transporter-like_ATP-bd"/>
</dbReference>
<dbReference type="PROSITE" id="PS50893">
    <property type="entry name" value="ABC_TRANSPORTER_2"/>
    <property type="match status" value="1"/>
</dbReference>
<evidence type="ECO:0000313" key="11">
    <source>
        <dbReference type="EMBL" id="KXB56316.1"/>
    </source>
</evidence>
<evidence type="ECO:0000256" key="1">
    <source>
        <dbReference type="ARBA" id="ARBA00004202"/>
    </source>
</evidence>
<dbReference type="InterPro" id="IPR027417">
    <property type="entry name" value="P-loop_NTPase"/>
</dbReference>
<reference evidence="12" key="1">
    <citation type="submission" date="2016-01" db="EMBL/GenBank/DDBJ databases">
        <authorList>
            <person name="Mitreva M."/>
            <person name="Pepin K.H."/>
            <person name="Mihindukulasuriya K.A."/>
            <person name="Fulton R."/>
            <person name="Fronick C."/>
            <person name="O'Laughlin M."/>
            <person name="Miner T."/>
            <person name="Herter B."/>
            <person name="Rosa B.A."/>
            <person name="Cordes M."/>
            <person name="Tomlinson C."/>
            <person name="Wollam A."/>
            <person name="Palsikar V.B."/>
            <person name="Mardis E.R."/>
            <person name="Wilson R.K."/>
        </authorList>
    </citation>
    <scope>NUCLEOTIDE SEQUENCE [LARGE SCALE GENOMIC DNA]</scope>
    <source>
        <strain evidence="12">DNF00896</strain>
    </source>
</reference>
<feature type="domain" description="ABC transporter" evidence="10">
    <location>
        <begin position="7"/>
        <end position="255"/>
    </location>
</feature>
<evidence type="ECO:0000259" key="10">
    <source>
        <dbReference type="PROSITE" id="PS50893"/>
    </source>
</evidence>
<keyword evidence="9" id="KW-0472">Membrane</keyword>
<dbReference type="FunFam" id="3.40.50.300:FF:000016">
    <property type="entry name" value="Oligopeptide ABC transporter ATP-binding component"/>
    <property type="match status" value="1"/>
</dbReference>
<dbReference type="NCBIfam" id="TIGR01727">
    <property type="entry name" value="oligo_HPY"/>
    <property type="match status" value="1"/>
</dbReference>
<keyword evidence="6" id="KW-0547">Nucleotide-binding</keyword>
<evidence type="ECO:0000256" key="3">
    <source>
        <dbReference type="ARBA" id="ARBA00022448"/>
    </source>
</evidence>
<dbReference type="GO" id="GO:0016887">
    <property type="term" value="F:ATP hydrolysis activity"/>
    <property type="evidence" value="ECO:0007669"/>
    <property type="project" value="InterPro"/>
</dbReference>
<keyword evidence="12" id="KW-1185">Reference proteome</keyword>
<dbReference type="GO" id="GO:0005886">
    <property type="term" value="C:plasma membrane"/>
    <property type="evidence" value="ECO:0007669"/>
    <property type="project" value="UniProtKB-SubCell"/>
</dbReference>
<organism evidence="11 12">
    <name type="scientific">Lachnoanaerobaculum saburreum</name>
    <dbReference type="NCBI Taxonomy" id="467210"/>
    <lineage>
        <taxon>Bacteria</taxon>
        <taxon>Bacillati</taxon>
        <taxon>Bacillota</taxon>
        <taxon>Clostridia</taxon>
        <taxon>Lachnospirales</taxon>
        <taxon>Lachnospiraceae</taxon>
        <taxon>Lachnoanaerobaculum</taxon>
    </lineage>
</organism>
<accession>A0A133ZLI5</accession>
<comment type="caution">
    <text evidence="11">The sequence shown here is derived from an EMBL/GenBank/DDBJ whole genome shotgun (WGS) entry which is preliminary data.</text>
</comment>
<evidence type="ECO:0000256" key="7">
    <source>
        <dbReference type="ARBA" id="ARBA00022840"/>
    </source>
</evidence>
<evidence type="ECO:0000256" key="8">
    <source>
        <dbReference type="ARBA" id="ARBA00022967"/>
    </source>
</evidence>
<dbReference type="GO" id="GO:0015833">
    <property type="term" value="P:peptide transport"/>
    <property type="evidence" value="ECO:0007669"/>
    <property type="project" value="InterPro"/>
</dbReference>
<protein>
    <submittedName>
        <fullName evidence="11">Putative oligopeptide ABC transporter, ATP-binding protein OppD</fullName>
    </submittedName>
</protein>
<keyword evidence="7 11" id="KW-0067">ATP-binding</keyword>
<gene>
    <name evidence="11" type="ORF">HMPREF1866_01915</name>
</gene>
<dbReference type="InterPro" id="IPR050388">
    <property type="entry name" value="ABC_Ni/Peptide_Import"/>
</dbReference>
<dbReference type="OrthoDB" id="9806285at2"/>
<dbReference type="STRING" id="467210.HMPREF1866_01915"/>
<dbReference type="SMART" id="SM00382">
    <property type="entry name" value="AAA"/>
    <property type="match status" value="1"/>
</dbReference>
<dbReference type="Gene3D" id="3.40.50.300">
    <property type="entry name" value="P-loop containing nucleotide triphosphate hydrolases"/>
    <property type="match status" value="1"/>
</dbReference>
<dbReference type="RefSeq" id="WP_060931597.1">
    <property type="nucleotide sequence ID" value="NZ_KQ959837.1"/>
</dbReference>
<dbReference type="Proteomes" id="UP000070394">
    <property type="component" value="Unassembled WGS sequence"/>
</dbReference>
<comment type="subcellular location">
    <subcellularLocation>
        <location evidence="1">Cell membrane</location>
        <topology evidence="1">Peripheral membrane protein</topology>
    </subcellularLocation>
</comment>
<dbReference type="SUPFAM" id="SSF52540">
    <property type="entry name" value="P-loop containing nucleoside triphosphate hydrolases"/>
    <property type="match status" value="1"/>
</dbReference>
<dbReference type="Pfam" id="PF08352">
    <property type="entry name" value="oligo_HPY"/>
    <property type="match status" value="1"/>
</dbReference>
<keyword evidence="5" id="KW-0997">Cell inner membrane</keyword>
<keyword evidence="4" id="KW-1003">Cell membrane</keyword>
<keyword evidence="8" id="KW-1278">Translocase</keyword>
<evidence type="ECO:0000256" key="9">
    <source>
        <dbReference type="ARBA" id="ARBA00023136"/>
    </source>
</evidence>
<comment type="similarity">
    <text evidence="2">Belongs to the ABC transporter superfamily.</text>
</comment>
<dbReference type="EMBL" id="LSDA01000103">
    <property type="protein sequence ID" value="KXB56316.1"/>
    <property type="molecule type" value="Genomic_DNA"/>
</dbReference>
<evidence type="ECO:0000256" key="5">
    <source>
        <dbReference type="ARBA" id="ARBA00022519"/>
    </source>
</evidence>
<keyword evidence="3" id="KW-0813">Transport</keyword>
<evidence type="ECO:0000256" key="4">
    <source>
        <dbReference type="ARBA" id="ARBA00022475"/>
    </source>
</evidence>
<evidence type="ECO:0000313" key="12">
    <source>
        <dbReference type="Proteomes" id="UP000070394"/>
    </source>
</evidence>
<proteinExistence type="inferred from homology"/>
<dbReference type="GO" id="GO:0005524">
    <property type="term" value="F:ATP binding"/>
    <property type="evidence" value="ECO:0007669"/>
    <property type="project" value="UniProtKB-KW"/>
</dbReference>
<dbReference type="CDD" id="cd03257">
    <property type="entry name" value="ABC_NikE_OppD_transporters"/>
    <property type="match status" value="1"/>
</dbReference>
<sequence>MDNILTIRDLKVAFQVRGRDAYALDGINIDIPKGKIVGIVGESGCGKSMTAMSIMGLIKSPGRIVGGSIDFCGNELTKTGIREYANIRGKEISMIFQEPMTSLNPVVKVGKQVMEAIILHEHISKAEAKQRVIEIFNEVGIPEAEKRFNSYPHELSGGLRQRVMIGMAMICKPKLLIADEPTTALDVTIEAQILRLMKRLCEESGTSIMMITHNMGVIAEICDYVYVMYAGRVVESAPAKILFNETAHPYTSGLLKSIPTIGKKQKRLYTIKGNVPNILNLPEGCRFADRCDLTQNICLSDRPKDDYITDSHMVSCFLHKRIEDERSCIKIKKYS</sequence>
<name>A0A133ZLI5_9FIRM</name>
<dbReference type="Pfam" id="PF00005">
    <property type="entry name" value="ABC_tran"/>
    <property type="match status" value="1"/>
</dbReference>
<dbReference type="PANTHER" id="PTHR43297">
    <property type="entry name" value="OLIGOPEPTIDE TRANSPORT ATP-BINDING PROTEIN APPD"/>
    <property type="match status" value="1"/>
</dbReference>
<dbReference type="PATRIC" id="fig|467210.3.peg.1893"/>
<dbReference type="PANTHER" id="PTHR43297:SF14">
    <property type="entry name" value="ATPASE AAA-TYPE CORE DOMAIN-CONTAINING PROTEIN"/>
    <property type="match status" value="1"/>
</dbReference>
<dbReference type="AlphaFoldDB" id="A0A133ZLI5"/>
<evidence type="ECO:0000256" key="2">
    <source>
        <dbReference type="ARBA" id="ARBA00005417"/>
    </source>
</evidence>
<dbReference type="InterPro" id="IPR013563">
    <property type="entry name" value="Oligopep_ABC_C"/>
</dbReference>